<dbReference type="EMBL" id="ABWK02000017">
    <property type="protein sequence ID" value="EEX68517.1"/>
    <property type="molecule type" value="Genomic_DNA"/>
</dbReference>
<evidence type="ECO:0000313" key="3">
    <source>
        <dbReference type="Proteomes" id="UP000003671"/>
    </source>
</evidence>
<reference evidence="2" key="1">
    <citation type="submission" date="2009-09" db="EMBL/GenBank/DDBJ databases">
        <authorList>
            <person name="Weinstock G."/>
            <person name="Sodergren E."/>
            <person name="Clifton S."/>
            <person name="Fulton L."/>
            <person name="Fulton B."/>
            <person name="Courtney L."/>
            <person name="Fronick C."/>
            <person name="Harrison M."/>
            <person name="Strong C."/>
            <person name="Farmer C."/>
            <person name="Delahaunty K."/>
            <person name="Markovic C."/>
            <person name="Hall O."/>
            <person name="Minx P."/>
            <person name="Tomlinson C."/>
            <person name="Mitreva M."/>
            <person name="Nelson J."/>
            <person name="Hou S."/>
            <person name="Wollam A."/>
            <person name="Pepin K.H."/>
            <person name="Johnson M."/>
            <person name="Bhonagiri V."/>
            <person name="Nash W.E."/>
            <person name="Warren W."/>
            <person name="Chinwalla A."/>
            <person name="Mardis E.R."/>
            <person name="Wilson R.K."/>
        </authorList>
    </citation>
    <scope>NUCLEOTIDE SEQUENCE [LARGE SCALE GENOMIC DNA]</scope>
    <source>
        <strain evidence="2">DSM 20544</strain>
    </source>
</reference>
<dbReference type="Proteomes" id="UP000003671">
    <property type="component" value="Unassembled WGS sequence"/>
</dbReference>
<dbReference type="Pfam" id="PF01261">
    <property type="entry name" value="AP_endonuc_2"/>
    <property type="match status" value="1"/>
</dbReference>
<name>C9KN93_9FIRM</name>
<keyword evidence="3" id="KW-1185">Reference proteome</keyword>
<keyword evidence="2" id="KW-0540">Nuclease</keyword>
<dbReference type="Gene3D" id="3.20.20.150">
    <property type="entry name" value="Divalent-metal-dependent TIM barrel enzymes"/>
    <property type="match status" value="1"/>
</dbReference>
<feature type="domain" description="Xylose isomerase-like TIM barrel" evidence="1">
    <location>
        <begin position="35"/>
        <end position="274"/>
    </location>
</feature>
<dbReference type="PANTHER" id="PTHR12110">
    <property type="entry name" value="HYDROXYPYRUVATE ISOMERASE"/>
    <property type="match status" value="1"/>
</dbReference>
<protein>
    <submittedName>
        <fullName evidence="2">AP endonuclease, family 2</fullName>
    </submittedName>
</protein>
<dbReference type="GO" id="GO:0004519">
    <property type="term" value="F:endonuclease activity"/>
    <property type="evidence" value="ECO:0007669"/>
    <property type="project" value="UniProtKB-KW"/>
</dbReference>
<dbReference type="AlphaFoldDB" id="C9KN93"/>
<keyword evidence="2" id="KW-0378">Hydrolase</keyword>
<dbReference type="PANTHER" id="PTHR12110:SF21">
    <property type="entry name" value="XYLOSE ISOMERASE-LIKE TIM BARREL DOMAIN-CONTAINING PROTEIN"/>
    <property type="match status" value="1"/>
</dbReference>
<keyword evidence="2" id="KW-0255">Endonuclease</keyword>
<accession>C9KN93</accession>
<dbReference type="eggNOG" id="COG1082">
    <property type="taxonomic scope" value="Bacteria"/>
</dbReference>
<sequence>MDIVLSRFVTGGLTMKIAFDVDVLSKQMSINDLVHQVADWGYKYIEQSPHPRINPFYKHPLFSKECEEEYRKALKETGVEISSFICVYRWSGPTEEQRKMAVANWKKMIEIAVNMGVPVINTELSGDPNQQEICNGMWFRSMEELLPIIEREGLRVEIQSHPYDFCELNDEACDMVKSFRSKNLGYVYSSPHGFFYDQGKGDVRHMLKYAGDELTHVLFADTFNQTLDCRYILNPPSLNQRGREDVSVHQHLNLGMGDVDFDGIFETLREMDFANKQLKPDAPKVGGDNIACVSIFGFPEKMNEWAPEARERIENELLKK</sequence>
<dbReference type="InterPro" id="IPR013022">
    <property type="entry name" value="Xyl_isomerase-like_TIM-brl"/>
</dbReference>
<dbReference type="STRING" id="500635.MITSMUL_04581"/>
<dbReference type="SUPFAM" id="SSF51658">
    <property type="entry name" value="Xylose isomerase-like"/>
    <property type="match status" value="1"/>
</dbReference>
<dbReference type="PATRIC" id="fig|500635.8.peg.1304"/>
<dbReference type="InterPro" id="IPR050312">
    <property type="entry name" value="IolE/XylAMocC-like"/>
</dbReference>
<dbReference type="HOGENOM" id="CLU_082655_0_0_9"/>
<proteinExistence type="predicted"/>
<evidence type="ECO:0000313" key="2">
    <source>
        <dbReference type="EMBL" id="EEX68517.1"/>
    </source>
</evidence>
<organism evidence="2 3">
    <name type="scientific">Mitsuokella multacida DSM 20544</name>
    <dbReference type="NCBI Taxonomy" id="500635"/>
    <lineage>
        <taxon>Bacteria</taxon>
        <taxon>Bacillati</taxon>
        <taxon>Bacillota</taxon>
        <taxon>Negativicutes</taxon>
        <taxon>Selenomonadales</taxon>
        <taxon>Selenomonadaceae</taxon>
        <taxon>Mitsuokella</taxon>
    </lineage>
</organism>
<comment type="caution">
    <text evidence="2">The sequence shown here is derived from an EMBL/GenBank/DDBJ whole genome shotgun (WGS) entry which is preliminary data.</text>
</comment>
<dbReference type="InterPro" id="IPR036237">
    <property type="entry name" value="Xyl_isomerase-like_sf"/>
</dbReference>
<gene>
    <name evidence="2" type="ORF">MITSMUL_04581</name>
</gene>
<evidence type="ECO:0000259" key="1">
    <source>
        <dbReference type="Pfam" id="PF01261"/>
    </source>
</evidence>